<evidence type="ECO:0000313" key="2">
    <source>
        <dbReference type="EMBL" id="MED6121002.1"/>
    </source>
</evidence>
<dbReference type="EMBL" id="JASCZI010030304">
    <property type="protein sequence ID" value="MED6121002.1"/>
    <property type="molecule type" value="Genomic_DNA"/>
</dbReference>
<gene>
    <name evidence="2" type="ORF">PIB30_025957</name>
</gene>
<sequence length="161" mass="17121">MRVGTRTIARDWHWVDRALEEGEDDDIDVAPPRVRRMPEAAIGRRRRGGRRGQGGGDGGSHAAEPSGSAVGQTAGASTQGYVDETQQIFGSPGQSFFEGVLSHASLERQFGADGAYYADLARCLQESPQAAHRGSSSQPPVDLNEPATDLFGDFSFTLGGT</sequence>
<reference evidence="2 3" key="1">
    <citation type="journal article" date="2023" name="Plants (Basel)">
        <title>Bridging the Gap: Combining Genomics and Transcriptomics Approaches to Understand Stylosanthes scabra, an Orphan Legume from the Brazilian Caatinga.</title>
        <authorList>
            <person name="Ferreira-Neto J.R.C."/>
            <person name="da Silva M.D."/>
            <person name="Binneck E."/>
            <person name="de Melo N.F."/>
            <person name="da Silva R.H."/>
            <person name="de Melo A.L.T.M."/>
            <person name="Pandolfi V."/>
            <person name="Bustamante F.O."/>
            <person name="Brasileiro-Vidal A.C."/>
            <person name="Benko-Iseppon A.M."/>
        </authorList>
    </citation>
    <scope>NUCLEOTIDE SEQUENCE [LARGE SCALE GENOMIC DNA]</scope>
    <source>
        <tissue evidence="2">Leaves</tissue>
    </source>
</reference>
<accession>A0ABU6RAH8</accession>
<evidence type="ECO:0000256" key="1">
    <source>
        <dbReference type="SAM" id="MobiDB-lite"/>
    </source>
</evidence>
<protein>
    <submittedName>
        <fullName evidence="2">Uncharacterized protein</fullName>
    </submittedName>
</protein>
<comment type="caution">
    <text evidence="2">The sequence shown here is derived from an EMBL/GenBank/DDBJ whole genome shotgun (WGS) entry which is preliminary data.</text>
</comment>
<proteinExistence type="predicted"/>
<evidence type="ECO:0000313" key="3">
    <source>
        <dbReference type="Proteomes" id="UP001341840"/>
    </source>
</evidence>
<feature type="region of interest" description="Disordered" evidence="1">
    <location>
        <begin position="128"/>
        <end position="149"/>
    </location>
</feature>
<keyword evidence="3" id="KW-1185">Reference proteome</keyword>
<feature type="compositionally biased region" description="Polar residues" evidence="1">
    <location>
        <begin position="69"/>
        <end position="93"/>
    </location>
</feature>
<feature type="region of interest" description="Disordered" evidence="1">
    <location>
        <begin position="19"/>
        <end position="93"/>
    </location>
</feature>
<organism evidence="2 3">
    <name type="scientific">Stylosanthes scabra</name>
    <dbReference type="NCBI Taxonomy" id="79078"/>
    <lineage>
        <taxon>Eukaryota</taxon>
        <taxon>Viridiplantae</taxon>
        <taxon>Streptophyta</taxon>
        <taxon>Embryophyta</taxon>
        <taxon>Tracheophyta</taxon>
        <taxon>Spermatophyta</taxon>
        <taxon>Magnoliopsida</taxon>
        <taxon>eudicotyledons</taxon>
        <taxon>Gunneridae</taxon>
        <taxon>Pentapetalae</taxon>
        <taxon>rosids</taxon>
        <taxon>fabids</taxon>
        <taxon>Fabales</taxon>
        <taxon>Fabaceae</taxon>
        <taxon>Papilionoideae</taxon>
        <taxon>50 kb inversion clade</taxon>
        <taxon>dalbergioids sensu lato</taxon>
        <taxon>Dalbergieae</taxon>
        <taxon>Pterocarpus clade</taxon>
        <taxon>Stylosanthes</taxon>
    </lineage>
</organism>
<name>A0ABU6RAH8_9FABA</name>
<dbReference type="Proteomes" id="UP001341840">
    <property type="component" value="Unassembled WGS sequence"/>
</dbReference>